<keyword evidence="5" id="KW-0269">Exonuclease</keyword>
<dbReference type="SUPFAM" id="SSF54928">
    <property type="entry name" value="RNA-binding domain, RBD"/>
    <property type="match status" value="1"/>
</dbReference>
<feature type="domain" description="Exonuclease" evidence="10">
    <location>
        <begin position="144"/>
        <end position="305"/>
    </location>
</feature>
<dbReference type="Proteomes" id="UP000426265">
    <property type="component" value="Unassembled WGS sequence"/>
</dbReference>
<feature type="region of interest" description="Disordered" evidence="9">
    <location>
        <begin position="563"/>
        <end position="605"/>
    </location>
</feature>
<evidence type="ECO:0000256" key="4">
    <source>
        <dbReference type="ARBA" id="ARBA00022801"/>
    </source>
</evidence>
<dbReference type="KEGG" id="ath:AT5G67240"/>
<dbReference type="ExpressionAtlas" id="A0A178UGK8">
    <property type="expression patterns" value="baseline and differential"/>
</dbReference>
<dbReference type="InterPro" id="IPR013520">
    <property type="entry name" value="Ribonucl_H"/>
</dbReference>
<dbReference type="GO" id="GO:0003676">
    <property type="term" value="F:nucleic acid binding"/>
    <property type="evidence" value="ECO:0007669"/>
    <property type="project" value="InterPro"/>
</dbReference>
<dbReference type="InterPro" id="IPR035979">
    <property type="entry name" value="RBD_domain_sf"/>
</dbReference>
<name>A0A178UGK8_ARATH</name>
<dbReference type="FunFam" id="3.30.420.10:FF:000080">
    <property type="entry name" value="Small RNA degrading nuclease 3"/>
    <property type="match status" value="1"/>
</dbReference>
<dbReference type="PANTHER" id="PTHR12801">
    <property type="entry name" value="RNA EXONUCLEASE REXO1 / RECO3 FAMILY MEMBER-RELATED"/>
    <property type="match status" value="1"/>
</dbReference>
<dbReference type="EMBL" id="CACSHJ010000096">
    <property type="protein sequence ID" value="CAA0412636.1"/>
    <property type="molecule type" value="Genomic_DNA"/>
</dbReference>
<evidence type="ECO:0000313" key="11">
    <source>
        <dbReference type="EMBL" id="CAA0412636.1"/>
    </source>
</evidence>
<feature type="region of interest" description="Disordered" evidence="9">
    <location>
        <begin position="426"/>
        <end position="464"/>
    </location>
</feature>
<dbReference type="EMBL" id="LUHQ01000005">
    <property type="protein sequence ID" value="OAO91801.1"/>
    <property type="molecule type" value="Genomic_DNA"/>
</dbReference>
<proteinExistence type="inferred from homology"/>
<dbReference type="PANTHER" id="PTHR12801:SF145">
    <property type="entry name" value="SMALL RNA DEGRADING NUCLEASE 1-RELATED"/>
    <property type="match status" value="1"/>
</dbReference>
<evidence type="ECO:0000256" key="6">
    <source>
        <dbReference type="ARBA" id="ARBA00023242"/>
    </source>
</evidence>
<dbReference type="Proteomes" id="UP000078284">
    <property type="component" value="Chromosome 5"/>
</dbReference>
<dbReference type="Gene3D" id="3.30.70.330">
    <property type="match status" value="1"/>
</dbReference>
<gene>
    <name evidence="12" type="ordered locus">AXX17_At5g67300</name>
    <name evidence="13" type="ORF">AN1_LOCUS27060</name>
    <name evidence="11" type="ORF">C24_LOCUS26888</name>
</gene>
<dbReference type="EMBL" id="CACRSJ010000110">
    <property type="protein sequence ID" value="VYS71686.1"/>
    <property type="molecule type" value="Genomic_DNA"/>
</dbReference>
<dbReference type="InterPro" id="IPR012337">
    <property type="entry name" value="RNaseH-like_sf"/>
</dbReference>
<dbReference type="SMART" id="SM00479">
    <property type="entry name" value="EXOIII"/>
    <property type="match status" value="1"/>
</dbReference>
<dbReference type="AlphaFoldDB" id="A0A178UGK8"/>
<dbReference type="InterPro" id="IPR036397">
    <property type="entry name" value="RNaseH_sf"/>
</dbReference>
<dbReference type="InterPro" id="IPR012677">
    <property type="entry name" value="Nucleotide-bd_a/b_plait_sf"/>
</dbReference>
<evidence type="ECO:0000256" key="1">
    <source>
        <dbReference type="ARBA" id="ARBA00004123"/>
    </source>
</evidence>
<evidence type="ECO:0000259" key="10">
    <source>
        <dbReference type="SMART" id="SM00479"/>
    </source>
</evidence>
<sequence length="782" mass="87465">MEHKLATAEKKLLVDLVKLVQKRGLEGENGGWKEFLNVYDKKLGSSLSDPARRSNDVLVAFLLTFKKKEDLQLIARVMQCGANRELIEKFKQETPDKETPEQRLVRLTITHDDYPGNYTFPSYAEDWYVTELGKKKSKVIKSTRMLSIDCEMVTCEDGSQALVRVGAVDRDLKVVLDKFVKPDKPVIDYKTDITGVTAEDLERATLSVADIQKKLRRFLSVGTILVGHGLHNDLQVLRIDHARVIDTSYVFEFVDAPKTQRPSLNNLCKSVLGQEVRMDGAAHNCVHDAAAAMKLVLAAVEKGAATLIQPTEEMMVAEKRRQEARQEAGKAQLFLHKIPHDVPSEELHGVLSGNFTLVVKPPKTGGYSTAVVDFSSPEEANEAFENVEGDVAKDKSGLPQKKAVLKLSSGLAVSLFVRKMVQDDSPCEISTSERARAEENNVSSKRQKTEDETEETKEATVNQREADKTKLFLHKIPHDVPSQELHGVLNGDFTLDVKPPKRKGGYYNAVVDFNSPEEANEAFENVEGDVVKDKTGLPQKMVVFKLSSGSGVSLYVRKMVHDDSPGEISTTKRARTEESNMSSKRQKTEDESEETKEANAKQREADKTKLLLHKIPLNVPSQELKVVITGQFTLEVMPPKRKGRYYNAVVTFNSPEEANKAFEKVKGEAVKEKGGLAQKMVAFKLSSGSGACLYVRKMVQDESEETKEANANHCEDDHLKEMEELKEKLKAMEFAISCEGHSKEIEELKQKLNAKEHQIQAQDKIIANLKMKLEKKQSKSRS</sequence>
<evidence type="ECO:0000256" key="8">
    <source>
        <dbReference type="SAM" id="Coils"/>
    </source>
</evidence>
<reference evidence="11 16" key="3">
    <citation type="submission" date="2019-12" db="EMBL/GenBank/DDBJ databases">
        <authorList>
            <person name="Jiao W.-B."/>
            <person name="Schneeberger K."/>
        </authorList>
    </citation>
    <scope>NUCLEOTIDE SEQUENCE [LARGE SCALE GENOMIC DNA]</scope>
    <source>
        <strain evidence="15">cv. An-1</strain>
        <strain evidence="16">cv. C24</strain>
    </source>
</reference>
<evidence type="ECO:0000256" key="3">
    <source>
        <dbReference type="ARBA" id="ARBA00022722"/>
    </source>
</evidence>
<evidence type="ECO:0000313" key="16">
    <source>
        <dbReference type="Proteomes" id="UP000434276"/>
    </source>
</evidence>
<dbReference type="GO" id="GO:0004527">
    <property type="term" value="F:exonuclease activity"/>
    <property type="evidence" value="ECO:0007669"/>
    <property type="project" value="UniProtKB-KW"/>
</dbReference>
<evidence type="ECO:0000256" key="5">
    <source>
        <dbReference type="ARBA" id="ARBA00022839"/>
    </source>
</evidence>
<feature type="compositionally biased region" description="Basic and acidic residues" evidence="9">
    <location>
        <begin position="595"/>
        <end position="605"/>
    </location>
</feature>
<dbReference type="CDD" id="cd06145">
    <property type="entry name" value="REX1_like"/>
    <property type="match status" value="1"/>
</dbReference>
<comment type="subcellular location">
    <subcellularLocation>
        <location evidence="1">Nucleus</location>
    </subcellularLocation>
</comment>
<keyword evidence="8" id="KW-0175">Coiled coil</keyword>
<evidence type="ECO:0000256" key="9">
    <source>
        <dbReference type="SAM" id="MobiDB-lite"/>
    </source>
</evidence>
<protein>
    <submittedName>
        <fullName evidence="12">SDN3</fullName>
    </submittedName>
</protein>
<keyword evidence="3" id="KW-0540">Nuclease</keyword>
<reference evidence="14" key="1">
    <citation type="journal article" date="2016" name="Proc. Natl. Acad. Sci. U.S.A.">
        <title>Chromosome-level assembly of Arabidopsis thaliana Ler reveals the extent of translocation and inversion polymorphisms.</title>
        <authorList>
            <person name="Zapata L."/>
            <person name="Ding J."/>
            <person name="Willing E.M."/>
            <person name="Hartwig B."/>
            <person name="Bezdan D."/>
            <person name="Jiao W.B."/>
            <person name="Patel V."/>
            <person name="Velikkakam James G."/>
            <person name="Koornneef M."/>
            <person name="Ossowski S."/>
            <person name="Schneeberger K."/>
        </authorList>
    </citation>
    <scope>NUCLEOTIDE SEQUENCE [LARGE SCALE GENOMIC DNA]</scope>
    <source>
        <strain evidence="14">cv. Landsberg erecta</strain>
    </source>
</reference>
<evidence type="ECO:0000256" key="2">
    <source>
        <dbReference type="ARBA" id="ARBA00006357"/>
    </source>
</evidence>
<dbReference type="InterPro" id="IPR047021">
    <property type="entry name" value="REXO1/3/4-like"/>
</dbReference>
<dbReference type="Gene3D" id="3.30.420.10">
    <property type="entry name" value="Ribonuclease H-like superfamily/Ribonuclease H"/>
    <property type="match status" value="1"/>
</dbReference>
<dbReference type="OrthoDB" id="16516at2759"/>
<dbReference type="GO" id="GO:0005634">
    <property type="term" value="C:nucleus"/>
    <property type="evidence" value="ECO:0007669"/>
    <property type="project" value="UniProtKB-SubCell"/>
</dbReference>
<dbReference type="SMR" id="A0A178UGK8"/>
<comment type="similarity">
    <text evidence="2">Belongs to the REXO1/REXO3 family.</text>
</comment>
<keyword evidence="4" id="KW-0378">Hydrolase</keyword>
<organism evidence="12 14">
    <name type="scientific">Arabidopsis thaliana</name>
    <name type="common">Mouse-ear cress</name>
    <dbReference type="NCBI Taxonomy" id="3702"/>
    <lineage>
        <taxon>Eukaryota</taxon>
        <taxon>Viridiplantae</taxon>
        <taxon>Streptophyta</taxon>
        <taxon>Embryophyta</taxon>
        <taxon>Tracheophyta</taxon>
        <taxon>Spermatophyta</taxon>
        <taxon>Magnoliopsida</taxon>
        <taxon>eudicotyledons</taxon>
        <taxon>Gunneridae</taxon>
        <taxon>Pentapetalae</taxon>
        <taxon>rosids</taxon>
        <taxon>malvids</taxon>
        <taxon>Brassicales</taxon>
        <taxon>Brassicaceae</taxon>
        <taxon>Camelineae</taxon>
        <taxon>Arabidopsis</taxon>
    </lineage>
</organism>
<accession>A0A178UGK8</accession>
<comment type="function">
    <text evidence="7">3'-5' exonuclease degrading single-stranded small RNAs.</text>
</comment>
<evidence type="ECO:0000256" key="7">
    <source>
        <dbReference type="ARBA" id="ARBA00053817"/>
    </source>
</evidence>
<evidence type="ECO:0000313" key="13">
    <source>
        <dbReference type="EMBL" id="VYS71686.1"/>
    </source>
</evidence>
<dbReference type="SUPFAM" id="SSF53098">
    <property type="entry name" value="Ribonuclease H-like"/>
    <property type="match status" value="1"/>
</dbReference>
<evidence type="ECO:0000313" key="12">
    <source>
        <dbReference type="EMBL" id="OAO91801.1"/>
    </source>
</evidence>
<feature type="coiled-coil region" evidence="8">
    <location>
        <begin position="715"/>
        <end position="779"/>
    </location>
</feature>
<evidence type="ECO:0000313" key="14">
    <source>
        <dbReference type="Proteomes" id="UP000078284"/>
    </source>
</evidence>
<dbReference type="Proteomes" id="UP000434276">
    <property type="component" value="Unassembled WGS sequence"/>
</dbReference>
<dbReference type="InterPro" id="IPR034922">
    <property type="entry name" value="REX1-like_exo"/>
</dbReference>
<evidence type="ECO:0000313" key="15">
    <source>
        <dbReference type="Proteomes" id="UP000426265"/>
    </source>
</evidence>
<reference evidence="12" key="2">
    <citation type="submission" date="2016-03" db="EMBL/GenBank/DDBJ databases">
        <title>Full-length assembly of Arabidopsis thaliana Ler reveals the complement of translocations and inversions.</title>
        <authorList>
            <person name="Zapata L."/>
            <person name="Schneeberger K."/>
            <person name="Ossowski S."/>
        </authorList>
    </citation>
    <scope>NUCLEOTIDE SEQUENCE [LARGE SCALE GENOMIC DNA]</scope>
    <source>
        <tissue evidence="12">Leaf</tissue>
    </source>
</reference>
<accession>A0A5S9YIJ1</accession>
<keyword evidence="6" id="KW-0539">Nucleus</keyword>